<evidence type="ECO:0000313" key="1">
    <source>
        <dbReference type="EMBL" id="PHP68128.1"/>
    </source>
</evidence>
<reference evidence="1 2" key="1">
    <citation type="submission" date="2017-10" db="EMBL/GenBank/DDBJ databases">
        <title>Sedimentibacterium mangrovi gen. nov., sp. nov., a novel member of family Phyllobacteriacea isolated from mangrove sediment.</title>
        <authorList>
            <person name="Liao H."/>
            <person name="Tian Y."/>
        </authorList>
    </citation>
    <scope>NUCLEOTIDE SEQUENCE [LARGE SCALE GENOMIC DNA]</scope>
    <source>
        <strain evidence="1 2">X9-2-2</strain>
    </source>
</reference>
<dbReference type="OrthoDB" id="7192139at2"/>
<evidence type="ECO:0000313" key="2">
    <source>
        <dbReference type="Proteomes" id="UP000221168"/>
    </source>
</evidence>
<comment type="caution">
    <text evidence="1">The sequence shown here is derived from an EMBL/GenBank/DDBJ whole genome shotgun (WGS) entry which is preliminary data.</text>
</comment>
<organism evidence="1 2">
    <name type="scientific">Zhengella mangrovi</name>
    <dbReference type="NCBI Taxonomy" id="1982044"/>
    <lineage>
        <taxon>Bacteria</taxon>
        <taxon>Pseudomonadati</taxon>
        <taxon>Pseudomonadota</taxon>
        <taxon>Alphaproteobacteria</taxon>
        <taxon>Hyphomicrobiales</taxon>
        <taxon>Notoacmeibacteraceae</taxon>
        <taxon>Zhengella</taxon>
    </lineage>
</organism>
<proteinExistence type="predicted"/>
<gene>
    <name evidence="1" type="ORF">CSC94_05575</name>
</gene>
<dbReference type="AlphaFoldDB" id="A0A2G1QSE6"/>
<name>A0A2G1QSE6_9HYPH</name>
<evidence type="ECO:0008006" key="3">
    <source>
        <dbReference type="Google" id="ProtNLM"/>
    </source>
</evidence>
<dbReference type="Proteomes" id="UP000221168">
    <property type="component" value="Unassembled WGS sequence"/>
</dbReference>
<keyword evidence="2" id="KW-1185">Reference proteome</keyword>
<dbReference type="EMBL" id="PDVP01000002">
    <property type="protein sequence ID" value="PHP68128.1"/>
    <property type="molecule type" value="Genomic_DNA"/>
</dbReference>
<sequence length="217" mass="23517">MSDDPETVRQIAALSMDTRPLLVLDVDEVVLEFLAPFTRYLDHRGYGFQSESFRLHGNVVETATGTAAAADTVSGLLDDFFAAQEDWQTPAAGVSAALDRLSGLAEIVMLTAMPHAHRERRRTLLDRLGIPFPLVTTEKAKGPAVALLAGERTAPVAFVDDIPHNHASVQKHFPRAGLFHLMAHEGMRRLLPPLPPGVVETRDWADASAKLAAALAV</sequence>
<protein>
    <recommendedName>
        <fullName evidence="3">HAD family hydrolase</fullName>
    </recommendedName>
</protein>
<accession>A0A2G1QSE6</accession>
<dbReference type="RefSeq" id="WP_099304663.1">
    <property type="nucleotide sequence ID" value="NZ_PDVP01000002.1"/>
</dbReference>